<evidence type="ECO:0000313" key="1">
    <source>
        <dbReference type="EMBL" id="MBB6039417.1"/>
    </source>
</evidence>
<dbReference type="InterPro" id="IPR023393">
    <property type="entry name" value="START-like_dom_sf"/>
</dbReference>
<dbReference type="RefSeq" id="WP_184792505.1">
    <property type="nucleotide sequence ID" value="NZ_BONT01000084.1"/>
</dbReference>
<sequence>MAFTLLRTTEIPAPPEKVWAVLTDLGAWADWNPFIFETAGEFTVGSRLTLKMRDTEGSVMTFSPTVRAVDAPHELRWLGRLIMPGIFDGEHRFELTAVEGGTRLVQSEGFRGLLVPFLRKRLQERTGPQFEAMNNALAERVAALG</sequence>
<comment type="caution">
    <text evidence="1">The sequence shown here is derived from an EMBL/GenBank/DDBJ whole genome shotgun (WGS) entry which is preliminary data.</text>
</comment>
<dbReference type="SUPFAM" id="SSF55961">
    <property type="entry name" value="Bet v1-like"/>
    <property type="match status" value="1"/>
</dbReference>
<dbReference type="PANTHER" id="PTHR36166:SF1">
    <property type="entry name" value="SRPBCC DOMAIN-CONTAINING PROTEIN"/>
    <property type="match status" value="1"/>
</dbReference>
<dbReference type="EMBL" id="JACHGT010000022">
    <property type="protein sequence ID" value="MBB6039417.1"/>
    <property type="molecule type" value="Genomic_DNA"/>
</dbReference>
<proteinExistence type="predicted"/>
<reference evidence="1 2" key="1">
    <citation type="submission" date="2020-08" db="EMBL/GenBank/DDBJ databases">
        <title>Genomic Encyclopedia of Type Strains, Phase IV (KMG-IV): sequencing the most valuable type-strain genomes for metagenomic binning, comparative biology and taxonomic classification.</title>
        <authorList>
            <person name="Goeker M."/>
        </authorList>
    </citation>
    <scope>NUCLEOTIDE SEQUENCE [LARGE SCALE GENOMIC DNA]</scope>
    <source>
        <strain evidence="1 2">YIM 65646</strain>
    </source>
</reference>
<accession>A0A841G176</accession>
<dbReference type="Pfam" id="PF10604">
    <property type="entry name" value="Polyketide_cyc2"/>
    <property type="match status" value="1"/>
</dbReference>
<dbReference type="AlphaFoldDB" id="A0A841G176"/>
<protein>
    <recommendedName>
        <fullName evidence="3">SRPBCC domain-containing protein</fullName>
    </recommendedName>
</protein>
<keyword evidence="2" id="KW-1185">Reference proteome</keyword>
<evidence type="ECO:0008006" key="3">
    <source>
        <dbReference type="Google" id="ProtNLM"/>
    </source>
</evidence>
<gene>
    <name evidence="1" type="ORF">HNR73_007312</name>
</gene>
<dbReference type="PANTHER" id="PTHR36166">
    <property type="entry name" value="CHROMOSOME 9, WHOLE GENOME SHOTGUN SEQUENCE"/>
    <property type="match status" value="1"/>
</dbReference>
<name>A0A841G176_9ACTN</name>
<dbReference type="InterPro" id="IPR019587">
    <property type="entry name" value="Polyketide_cyclase/dehydratase"/>
</dbReference>
<dbReference type="Gene3D" id="3.30.530.20">
    <property type="match status" value="1"/>
</dbReference>
<dbReference type="CDD" id="cd07822">
    <property type="entry name" value="SRPBCC_4"/>
    <property type="match status" value="1"/>
</dbReference>
<dbReference type="Proteomes" id="UP000548476">
    <property type="component" value="Unassembled WGS sequence"/>
</dbReference>
<organism evidence="1 2">
    <name type="scientific">Phytomonospora endophytica</name>
    <dbReference type="NCBI Taxonomy" id="714109"/>
    <lineage>
        <taxon>Bacteria</taxon>
        <taxon>Bacillati</taxon>
        <taxon>Actinomycetota</taxon>
        <taxon>Actinomycetes</taxon>
        <taxon>Micromonosporales</taxon>
        <taxon>Micromonosporaceae</taxon>
        <taxon>Phytomonospora</taxon>
    </lineage>
</organism>
<evidence type="ECO:0000313" key="2">
    <source>
        <dbReference type="Proteomes" id="UP000548476"/>
    </source>
</evidence>